<dbReference type="AlphaFoldDB" id="A0A645E0Q7"/>
<proteinExistence type="predicted"/>
<organism evidence="1">
    <name type="scientific">bioreactor metagenome</name>
    <dbReference type="NCBI Taxonomy" id="1076179"/>
    <lineage>
        <taxon>unclassified sequences</taxon>
        <taxon>metagenomes</taxon>
        <taxon>ecological metagenomes</taxon>
    </lineage>
</organism>
<evidence type="ECO:0000313" key="1">
    <source>
        <dbReference type="EMBL" id="MPM95374.1"/>
    </source>
</evidence>
<reference evidence="1" key="1">
    <citation type="submission" date="2019-08" db="EMBL/GenBank/DDBJ databases">
        <authorList>
            <person name="Kucharzyk K."/>
            <person name="Murdoch R.W."/>
            <person name="Higgins S."/>
            <person name="Loffler F."/>
        </authorList>
    </citation>
    <scope>NUCLEOTIDE SEQUENCE</scope>
</reference>
<gene>
    <name evidence="1" type="ORF">SDC9_142528</name>
</gene>
<dbReference type="EMBL" id="VSSQ01041880">
    <property type="protein sequence ID" value="MPM95374.1"/>
    <property type="molecule type" value="Genomic_DNA"/>
</dbReference>
<accession>A0A645E0Q7</accession>
<protein>
    <submittedName>
        <fullName evidence="1">Uncharacterized protein</fullName>
    </submittedName>
</protein>
<name>A0A645E0Q7_9ZZZZ</name>
<sequence>MADRDMGDIGRAIVALGTIGDDDDVMHALGL</sequence>
<comment type="caution">
    <text evidence="1">The sequence shown here is derived from an EMBL/GenBank/DDBJ whole genome shotgun (WGS) entry which is preliminary data.</text>
</comment>